<dbReference type="AlphaFoldDB" id="A0A1H9U4N5"/>
<organism evidence="1 2">
    <name type="scientific">Propionibacterium cyclohexanicum</name>
    <dbReference type="NCBI Taxonomy" id="64702"/>
    <lineage>
        <taxon>Bacteria</taxon>
        <taxon>Bacillati</taxon>
        <taxon>Actinomycetota</taxon>
        <taxon>Actinomycetes</taxon>
        <taxon>Propionibacteriales</taxon>
        <taxon>Propionibacteriaceae</taxon>
        <taxon>Propionibacterium</taxon>
    </lineage>
</organism>
<sequence length="129" mass="14012">MTAPAEDDSRLAATCAEALVGPGVQLAGSRDAGTPQELLAELAAQGWDSSRIREARRECRALGRRWPVELPDERIRAVGFARFQAWMAECIRVLGLDSVDAGVRDAQMPLDAEDRRLLADRPPHHGAVG</sequence>
<dbReference type="OrthoDB" id="3733423at2"/>
<evidence type="ECO:0000313" key="1">
    <source>
        <dbReference type="EMBL" id="SES04033.1"/>
    </source>
</evidence>
<accession>A0A1H9U4N5</accession>
<proteinExistence type="predicted"/>
<dbReference type="Proteomes" id="UP000198815">
    <property type="component" value="Unassembled WGS sequence"/>
</dbReference>
<evidence type="ECO:0000313" key="2">
    <source>
        <dbReference type="Proteomes" id="UP000198815"/>
    </source>
</evidence>
<name>A0A1H9U4N5_9ACTN</name>
<keyword evidence="2" id="KW-1185">Reference proteome</keyword>
<protein>
    <submittedName>
        <fullName evidence="1">Uncharacterized protein</fullName>
    </submittedName>
</protein>
<dbReference type="RefSeq" id="WP_091971439.1">
    <property type="nucleotide sequence ID" value="NZ_FOGZ01000038.1"/>
</dbReference>
<dbReference type="EMBL" id="FOGZ01000038">
    <property type="protein sequence ID" value="SES04033.1"/>
    <property type="molecule type" value="Genomic_DNA"/>
</dbReference>
<reference evidence="1 2" key="1">
    <citation type="submission" date="2016-10" db="EMBL/GenBank/DDBJ databases">
        <authorList>
            <person name="de Groot N.N."/>
        </authorList>
    </citation>
    <scope>NUCLEOTIDE SEQUENCE [LARGE SCALE GENOMIC DNA]</scope>
    <source>
        <strain evidence="1 2">DSM 16859</strain>
    </source>
</reference>
<gene>
    <name evidence="1" type="ORF">SAMN05443377_1383</name>
</gene>